<evidence type="ECO:0000313" key="1">
    <source>
        <dbReference type="EMBL" id="GGA14494.1"/>
    </source>
</evidence>
<proteinExistence type="predicted"/>
<dbReference type="EMBL" id="BMKA01000002">
    <property type="protein sequence ID" value="GGA14494.1"/>
    <property type="molecule type" value="Genomic_DNA"/>
</dbReference>
<evidence type="ECO:0008006" key="3">
    <source>
        <dbReference type="Google" id="ProtNLM"/>
    </source>
</evidence>
<name>A0A916QYE7_9RHOB</name>
<sequence>MKTITYDNISESGFAAVRTRTTEVLASGWSAFTARTSASLLRLQTSRMISALQGMSNEQLDLIGIKRADIPAYAHKLVVEEN</sequence>
<dbReference type="Proteomes" id="UP000628017">
    <property type="component" value="Unassembled WGS sequence"/>
</dbReference>
<organism evidence="1 2">
    <name type="scientific">Neptunicoccus cionae</name>
    <dbReference type="NCBI Taxonomy" id="2035344"/>
    <lineage>
        <taxon>Bacteria</taxon>
        <taxon>Pseudomonadati</taxon>
        <taxon>Pseudomonadota</taxon>
        <taxon>Alphaproteobacteria</taxon>
        <taxon>Rhodobacterales</taxon>
        <taxon>Paracoccaceae</taxon>
        <taxon>Neptunicoccus</taxon>
    </lineage>
</organism>
<reference evidence="1" key="2">
    <citation type="submission" date="2020-09" db="EMBL/GenBank/DDBJ databases">
        <authorList>
            <person name="Sun Q."/>
            <person name="Zhou Y."/>
        </authorList>
    </citation>
    <scope>NUCLEOTIDE SEQUENCE</scope>
    <source>
        <strain evidence="1">CGMCC 1.15880</strain>
    </source>
</reference>
<comment type="caution">
    <text evidence="1">The sequence shown here is derived from an EMBL/GenBank/DDBJ whole genome shotgun (WGS) entry which is preliminary data.</text>
</comment>
<keyword evidence="2" id="KW-1185">Reference proteome</keyword>
<gene>
    <name evidence="1" type="ORF">GCM10011498_13400</name>
</gene>
<dbReference type="AlphaFoldDB" id="A0A916QYE7"/>
<evidence type="ECO:0000313" key="2">
    <source>
        <dbReference type="Proteomes" id="UP000628017"/>
    </source>
</evidence>
<reference evidence="1" key="1">
    <citation type="journal article" date="2014" name="Int. J. Syst. Evol. Microbiol.">
        <title>Complete genome sequence of Corynebacterium casei LMG S-19264T (=DSM 44701T), isolated from a smear-ripened cheese.</title>
        <authorList>
            <consortium name="US DOE Joint Genome Institute (JGI-PGF)"/>
            <person name="Walter F."/>
            <person name="Albersmeier A."/>
            <person name="Kalinowski J."/>
            <person name="Ruckert C."/>
        </authorList>
    </citation>
    <scope>NUCLEOTIDE SEQUENCE</scope>
    <source>
        <strain evidence="1">CGMCC 1.15880</strain>
    </source>
</reference>
<accession>A0A916QYE7</accession>
<protein>
    <recommendedName>
        <fullName evidence="3">DUF1127 domain-containing protein</fullName>
    </recommendedName>
</protein>
<dbReference type="RefSeq" id="WP_188672391.1">
    <property type="nucleotide sequence ID" value="NZ_BMKA01000002.1"/>
</dbReference>